<dbReference type="Proteomes" id="UP000828048">
    <property type="component" value="Chromosome 1"/>
</dbReference>
<keyword evidence="2" id="KW-1185">Reference proteome</keyword>
<sequence>MCSPEIVLEKIVENIVGTVFQSVGRHVGFLFHYKKNLKNLKDEMENLEGQKTVVEGKVSQAKHRSEAIDDNVLVWLKHVDETKQGVDKFMDDKIEKENMMCFKFSCPNLISRYCLSKQAEEKVIRVKRLTTEGGNISKVSHPKENPRELEFPSSKDYEDFHSRQKVFKGIVQALKDSKVNMIGVYGTGGIGIPITDEKKSCKVVLTSRSPDVWKDMDVHKDFTIEILSQEEAWALFKKKVGDYVDSPGQPLLREIARAVCKECQGLPVAINALGVALKGKDMNAWQDALDKLNNNMLKEIEGINPKLYTSLKLSYDCLDSEDAKSCFLLCCLFPEDAEIQIDDLVRYYYTAGRILPHNQMPDTLEKALYRVRTVVGTLKRCGLLLDGNGEFLVKMHDVVRDVAISIAAKHEKSFLVKHGFQEWPEEPAYEHCSIISLRPDHVSDFPDMLVCPELHTLRLDCSGHKFRRTKIPDNFFSRTEKLMVLDLNTVIMSPLLPASFAKLAKLQMLCLNKCVLGDIAILKDLKDHLEILSLRGSVIKVLPPEVGELTGLRLLDMEDCYSLKMIPKGVISKLIRLEELYMPLSFDQWEGTGDERKISNVSLDELTSLTRLTTLHIWIPDTTLLPKDLTFQNLVRFRIKFGQDKFDYRDQGFRIRYSYSEGLLKLENFHSANTLEFLLGKPKWSIQINGLHPSKFINHLTDLSVKDCGIKYLFSPSCARGLVRLQYLAIQNCTEMEGVIGTEGDKEEDILIIFSGLKSLYLDNLPNLISFYPKMEKTTRRSGSSSGHAQTVLFNDKATFPALESLEIQSVEKITEIWDKQMLPIQEIPTESPFYELSKLEINACNNLMNVVGGWPKLEAIGTEKQKGKEVDDYHVTRFPKLKIMRLTDLQNLESFCSRSTRCEVLPLFDHQVEFPVLEVLNISSLPNITDIWDKKLHPTESFCPLLRKLYVIGCDKLVNVVRSNMLPQLGNLEIHSLSSCTSMEVIVDLEKREEEAQEAANNNTIIPFPELTEMWLARLQNIKSFCIFRSGEQPVFNAQIAFPKLENLYLPSLGERALQQLLGAFELPSLKHLCLYKCDEVSTMSSPHFLRSLRNVVLLEVTYCKGVREVFNFDGLEIGDGQECVGRPSLVQVRMVQLEKLRLNLQNLEYINIKGCPLLANLFTASVAKALGGLKGLCLSYCFRMEEVITTDEEGHKDVIDDDDEIVFPKLERLILEFLPNLKSFCGSNHNLNFPSLRRVVLKNCPKVQTFTSGSVRMPQIRLTTSGSDGLVIEDLNKRLEQQHLKGDKEIIWGISEMDGGYDSYYYNLQHLHRGGSPFSRLEISFQQELDHIIIVYEQIYECVAETSISLPNSYDKLLRQQELDHILIVSEFIVNLLYGGVADKFSLSGITFAVE</sequence>
<protein>
    <submittedName>
        <fullName evidence="1">Uncharacterized protein</fullName>
    </submittedName>
</protein>
<name>A0ACB7XS03_9ERIC</name>
<evidence type="ECO:0000313" key="1">
    <source>
        <dbReference type="EMBL" id="KAH7843550.1"/>
    </source>
</evidence>
<proteinExistence type="predicted"/>
<comment type="caution">
    <text evidence="1">The sequence shown here is derived from an EMBL/GenBank/DDBJ whole genome shotgun (WGS) entry which is preliminary data.</text>
</comment>
<accession>A0ACB7XS03</accession>
<dbReference type="EMBL" id="CM037151">
    <property type="protein sequence ID" value="KAH7843550.1"/>
    <property type="molecule type" value="Genomic_DNA"/>
</dbReference>
<evidence type="ECO:0000313" key="2">
    <source>
        <dbReference type="Proteomes" id="UP000828048"/>
    </source>
</evidence>
<gene>
    <name evidence="1" type="ORF">Vadar_018054</name>
</gene>
<organism evidence="1 2">
    <name type="scientific">Vaccinium darrowii</name>
    <dbReference type="NCBI Taxonomy" id="229202"/>
    <lineage>
        <taxon>Eukaryota</taxon>
        <taxon>Viridiplantae</taxon>
        <taxon>Streptophyta</taxon>
        <taxon>Embryophyta</taxon>
        <taxon>Tracheophyta</taxon>
        <taxon>Spermatophyta</taxon>
        <taxon>Magnoliopsida</taxon>
        <taxon>eudicotyledons</taxon>
        <taxon>Gunneridae</taxon>
        <taxon>Pentapetalae</taxon>
        <taxon>asterids</taxon>
        <taxon>Ericales</taxon>
        <taxon>Ericaceae</taxon>
        <taxon>Vaccinioideae</taxon>
        <taxon>Vaccinieae</taxon>
        <taxon>Vaccinium</taxon>
    </lineage>
</organism>
<reference evidence="1 2" key="1">
    <citation type="journal article" date="2021" name="Hortic Res">
        <title>High-quality reference genome and annotation aids understanding of berry development for evergreen blueberry (Vaccinium darrowii).</title>
        <authorList>
            <person name="Yu J."/>
            <person name="Hulse-Kemp A.M."/>
            <person name="Babiker E."/>
            <person name="Staton M."/>
        </authorList>
    </citation>
    <scope>NUCLEOTIDE SEQUENCE [LARGE SCALE GENOMIC DNA]</scope>
    <source>
        <strain evidence="2">cv. NJ 8807/NJ 8810</strain>
        <tissue evidence="1">Young leaf</tissue>
    </source>
</reference>